<dbReference type="PROSITE" id="PS51293">
    <property type="entry name" value="SANT"/>
    <property type="match status" value="1"/>
</dbReference>
<feature type="region of interest" description="Disordered" evidence="6">
    <location>
        <begin position="81"/>
        <end position="108"/>
    </location>
</feature>
<keyword evidence="1" id="KW-0805">Transcription regulation</keyword>
<evidence type="ECO:0000313" key="11">
    <source>
        <dbReference type="Proteomes" id="UP000316079"/>
    </source>
</evidence>
<dbReference type="CDD" id="cd00167">
    <property type="entry name" value="SANT"/>
    <property type="match status" value="3"/>
</dbReference>
<feature type="domain" description="Myb-like" evidence="7">
    <location>
        <begin position="303"/>
        <end position="355"/>
    </location>
</feature>
<dbReference type="InterPro" id="IPR001005">
    <property type="entry name" value="SANT/Myb"/>
</dbReference>
<dbReference type="Pfam" id="PF00249">
    <property type="entry name" value="Myb_DNA-binding"/>
    <property type="match status" value="2"/>
</dbReference>
<dbReference type="PANTHER" id="PTHR46621">
    <property type="entry name" value="SNRNA-ACTIVATING PROTEIN COMPLEX SUBUNIT 4"/>
    <property type="match status" value="1"/>
</dbReference>
<accession>A0A553R146</accession>
<dbReference type="GO" id="GO:0042796">
    <property type="term" value="P:snRNA transcription by RNA polymerase III"/>
    <property type="evidence" value="ECO:0007669"/>
    <property type="project" value="TreeGrafter"/>
</dbReference>
<feature type="domain" description="Myb-like" evidence="7">
    <location>
        <begin position="463"/>
        <end position="514"/>
    </location>
</feature>
<gene>
    <name evidence="10" type="ORF">DNTS_021425</name>
</gene>
<feature type="domain" description="HTH myb-type" evidence="9">
    <location>
        <begin position="356"/>
        <end position="410"/>
    </location>
</feature>
<dbReference type="Pfam" id="PF13921">
    <property type="entry name" value="Myb_DNA-bind_6"/>
    <property type="match status" value="1"/>
</dbReference>
<evidence type="ECO:0000256" key="2">
    <source>
        <dbReference type="ARBA" id="ARBA00023125"/>
    </source>
</evidence>
<evidence type="ECO:0000259" key="9">
    <source>
        <dbReference type="PROSITE" id="PS51294"/>
    </source>
</evidence>
<dbReference type="OrthoDB" id="2143914at2759"/>
<feature type="domain" description="HTH myb-type" evidence="9">
    <location>
        <begin position="411"/>
        <end position="466"/>
    </location>
</feature>
<dbReference type="GO" id="GO:0019185">
    <property type="term" value="C:snRNA-activating protein complex"/>
    <property type="evidence" value="ECO:0007669"/>
    <property type="project" value="TreeGrafter"/>
</dbReference>
<evidence type="ECO:0000313" key="10">
    <source>
        <dbReference type="EMBL" id="TRY95905.1"/>
    </source>
</evidence>
<feature type="compositionally biased region" description="Basic and acidic residues" evidence="6">
    <location>
        <begin position="623"/>
        <end position="632"/>
    </location>
</feature>
<evidence type="ECO:0000259" key="8">
    <source>
        <dbReference type="PROSITE" id="PS51293"/>
    </source>
</evidence>
<evidence type="ECO:0000256" key="6">
    <source>
        <dbReference type="SAM" id="MobiDB-lite"/>
    </source>
</evidence>
<feature type="region of interest" description="Disordered" evidence="6">
    <location>
        <begin position="623"/>
        <end position="643"/>
    </location>
</feature>
<feature type="coiled-coil region" evidence="5">
    <location>
        <begin position="123"/>
        <end position="150"/>
    </location>
</feature>
<dbReference type="Proteomes" id="UP000316079">
    <property type="component" value="Unassembled WGS sequence"/>
</dbReference>
<feature type="domain" description="HTH myb-type" evidence="9">
    <location>
        <begin position="467"/>
        <end position="518"/>
    </location>
</feature>
<feature type="domain" description="SANT" evidence="8">
    <location>
        <begin position="466"/>
        <end position="506"/>
    </location>
</feature>
<dbReference type="InterPro" id="IPR017884">
    <property type="entry name" value="SANT_dom"/>
</dbReference>
<comment type="caution">
    <text evidence="10">The sequence shown here is derived from an EMBL/GenBank/DDBJ whole genome shotgun (WGS) entry which is preliminary data.</text>
</comment>
<dbReference type="PANTHER" id="PTHR46621:SF1">
    <property type="entry name" value="SNRNA-ACTIVATING PROTEIN COMPLEX SUBUNIT 4"/>
    <property type="match status" value="1"/>
</dbReference>
<dbReference type="SMART" id="SM00717">
    <property type="entry name" value="SANT"/>
    <property type="match status" value="5"/>
</dbReference>
<keyword evidence="5" id="KW-0175">Coiled coil</keyword>
<feature type="region of interest" description="Disordered" evidence="6">
    <location>
        <begin position="1270"/>
        <end position="1290"/>
    </location>
</feature>
<evidence type="ECO:0000256" key="5">
    <source>
        <dbReference type="SAM" id="Coils"/>
    </source>
</evidence>
<dbReference type="Gene3D" id="1.10.10.60">
    <property type="entry name" value="Homeodomain-like"/>
    <property type="match status" value="4"/>
</dbReference>
<feature type="region of interest" description="Disordered" evidence="6">
    <location>
        <begin position="43"/>
        <end position="67"/>
    </location>
</feature>
<proteinExistence type="predicted"/>
<feature type="region of interest" description="Disordered" evidence="6">
    <location>
        <begin position="525"/>
        <end position="578"/>
    </location>
</feature>
<dbReference type="GO" id="GO:0001006">
    <property type="term" value="F:RNA polymerase III type 3 promoter sequence-specific DNA binding"/>
    <property type="evidence" value="ECO:0007669"/>
    <property type="project" value="TreeGrafter"/>
</dbReference>
<keyword evidence="11" id="KW-1185">Reference proteome</keyword>
<dbReference type="PROSITE" id="PS51294">
    <property type="entry name" value="HTH_MYB"/>
    <property type="match status" value="3"/>
</dbReference>
<feature type="compositionally biased region" description="Basic residues" evidence="6">
    <location>
        <begin position="533"/>
        <end position="549"/>
    </location>
</feature>
<dbReference type="InterPro" id="IPR017930">
    <property type="entry name" value="Myb_dom"/>
</dbReference>
<evidence type="ECO:0008006" key="12">
    <source>
        <dbReference type="Google" id="ProtNLM"/>
    </source>
</evidence>
<dbReference type="SUPFAM" id="SSF46689">
    <property type="entry name" value="Homeodomain-like"/>
    <property type="match status" value="3"/>
</dbReference>
<feature type="domain" description="Myb-like" evidence="7">
    <location>
        <begin position="356"/>
        <end position="410"/>
    </location>
</feature>
<dbReference type="EMBL" id="SRMA01025337">
    <property type="protein sequence ID" value="TRY95905.1"/>
    <property type="molecule type" value="Genomic_DNA"/>
</dbReference>
<organism evidence="10 11">
    <name type="scientific">Danionella cerebrum</name>
    <dbReference type="NCBI Taxonomy" id="2873325"/>
    <lineage>
        <taxon>Eukaryota</taxon>
        <taxon>Metazoa</taxon>
        <taxon>Chordata</taxon>
        <taxon>Craniata</taxon>
        <taxon>Vertebrata</taxon>
        <taxon>Euteleostomi</taxon>
        <taxon>Actinopterygii</taxon>
        <taxon>Neopterygii</taxon>
        <taxon>Teleostei</taxon>
        <taxon>Ostariophysi</taxon>
        <taxon>Cypriniformes</taxon>
        <taxon>Danionidae</taxon>
        <taxon>Danioninae</taxon>
        <taxon>Danionella</taxon>
    </lineage>
</organism>
<evidence type="ECO:0000256" key="3">
    <source>
        <dbReference type="ARBA" id="ARBA00023163"/>
    </source>
</evidence>
<evidence type="ECO:0000259" key="7">
    <source>
        <dbReference type="PROSITE" id="PS50090"/>
    </source>
</evidence>
<reference evidence="10 11" key="1">
    <citation type="journal article" date="2019" name="Sci. Data">
        <title>Hybrid genome assembly and annotation of Danionella translucida.</title>
        <authorList>
            <person name="Kadobianskyi M."/>
            <person name="Schulze L."/>
            <person name="Schuelke M."/>
            <person name="Judkewitz B."/>
        </authorList>
    </citation>
    <scope>NUCLEOTIDE SEQUENCE [LARGE SCALE GENOMIC DNA]</scope>
    <source>
        <strain evidence="10 11">Bolton</strain>
    </source>
</reference>
<keyword evidence="3" id="KW-0804">Transcription</keyword>
<evidence type="ECO:0000256" key="4">
    <source>
        <dbReference type="ARBA" id="ARBA00023242"/>
    </source>
</evidence>
<feature type="domain" description="Myb-like" evidence="7">
    <location>
        <begin position="411"/>
        <end position="462"/>
    </location>
</feature>
<dbReference type="PROSITE" id="PS50090">
    <property type="entry name" value="MYB_LIKE"/>
    <property type="match status" value="4"/>
</dbReference>
<dbReference type="GO" id="GO:0042795">
    <property type="term" value="P:snRNA transcription by RNA polymerase II"/>
    <property type="evidence" value="ECO:0007669"/>
    <property type="project" value="TreeGrafter"/>
</dbReference>
<protein>
    <recommendedName>
        <fullName evidence="12">snRNA-activating protein complex subunit 4</fullName>
    </recommendedName>
</protein>
<dbReference type="InterPro" id="IPR009057">
    <property type="entry name" value="Homeodomain-like_sf"/>
</dbReference>
<keyword evidence="4" id="KW-0539">Nucleus</keyword>
<evidence type="ECO:0000256" key="1">
    <source>
        <dbReference type="ARBA" id="ARBA00023015"/>
    </source>
</evidence>
<feature type="region of interest" description="Disordered" evidence="6">
    <location>
        <begin position="901"/>
        <end position="932"/>
    </location>
</feature>
<sequence length="1315" mass="148194">MKLFKYCKMASKDLLAERDKIQRQILALENSLGTDGNIADLLSSDSSDSESEDGESAVQGLGQNNLEAKRERVQREIEELENTLGSTSALADSEKDSDSSDSDDDLNLPQDVETCLQMNLVYQEVLREKLVELEQFLAENQQQQKELEVQLSGPGNSNPFVRGVPPQKQFLGFFLKPYFKDKLTGLGPPANDETKERMKQADKTILLTSAVAKDTMKRMLQPKLSKMDYFVSKLSKAEPEEKEELKKQISLIEKQIAEISVMRDDQLMGHRNDDHDWDKISNIDFEGLRQPDDLKRFWENYLHPTINKSLWQQEEIDNLGKIAEEYKCCHWDKIAEALGTNRTAFICFQTYQRYISKTFRRTQWTKDEDEILTKLVGKMRTGNYIPYTQISHFMVGRDGPQLQYRWTSVLDPSIKKGPWSPDEDKLLQNAVKKYGTREWTKIRLEVPGRTDNSCRDRYLDCLREDVKKGPWSKEEIELLKEKVAKFGVGKWSKIASEIPNRVDGQCLHKWRHLTNSALMAKKRQLIDTDHQTQRKHRRKRRKVMKKNSNLKKESSSEDESEIQYMNSDTESDASMEKSLSPEPQLKEYMQPEMNRWIPANGTPVTLSRGTLRTVWVRFPTKEEELQKSKEDSAGDSIPSANTKCPNASPRLELNTVLNAFGYVERTYVGMSPIALISKAEHEKAYIKVNNTDVKLFIQMKAKEASVKRKEKGTSQGAKKKKKISQDARTLNYDLYKAISPWVGNVIISVHNNENALTEGNMVGRKATDISLQKTSVFKYFIKTFQLDVNGCRNAIKVQERIRVMNSAAVSNSWTESPKTVAEMLRYKQFLAEQRNSENPPQMVVQLNPPQTPGRRMISPSTFIITQPNTQGTIQPLAFQRLPFPSSPLNTASQIPVQLIQQTTPPQHPPTSTPSRPEDFVRSTNRVRKPSEKGQALMAETIAKNNKNEFPKQNSGYMNVTLQTQPVIRVFSPKSLVQVPGRCSTPILPKMPNNANSTNPNSLSAQLVVASSQSPCVRTMSPQSNYVTNSALGPNIILQATAQVVSQTPNPLLQKAAPKSSDSPSGASIVGQNIALSTSSNVPTVFTVRPSPVTHSAMASKPCIPTKEQLNPRPQAKRPPAVVPPIISVSDPMTYLESLPSASVEFDTHMVFPDRSPEIDDWMNGKGGVVLHDLDKSLPYLPPSVATIKTLMTLLQVKQSLFTSAVKILPGEFRDKQGEEAQVNAIRKIVTERFASNPAYQLCKARFLSCFTLPAFLATIVPSEECVSYTDNEEEDNESVHVPTKETPLNMNEEEASAKDFLGIGVNPVKSQCQEK</sequence>
<keyword evidence="2" id="KW-0238">DNA-binding</keyword>
<dbReference type="GO" id="GO:0000978">
    <property type="term" value="F:RNA polymerase II cis-regulatory region sequence-specific DNA binding"/>
    <property type="evidence" value="ECO:0007669"/>
    <property type="project" value="TreeGrafter"/>
</dbReference>
<dbReference type="InterPro" id="IPR051575">
    <property type="entry name" value="Myb-like_DNA-bd"/>
</dbReference>
<name>A0A553R146_9TELE</name>
<dbReference type="STRING" id="623744.A0A553R146"/>